<dbReference type="Gene3D" id="2.10.109.10">
    <property type="entry name" value="Umud Fragment, subunit A"/>
    <property type="match status" value="1"/>
</dbReference>
<evidence type="ECO:0000313" key="2">
    <source>
        <dbReference type="EMBL" id="SHH82353.1"/>
    </source>
</evidence>
<dbReference type="Pfam" id="PF00717">
    <property type="entry name" value="Peptidase_S24"/>
    <property type="match status" value="1"/>
</dbReference>
<dbReference type="InterPro" id="IPR015927">
    <property type="entry name" value="Peptidase_S24_S26A/B/C"/>
</dbReference>
<proteinExistence type="predicted"/>
<protein>
    <submittedName>
        <fullName evidence="2">SOS regulatory protein LexA</fullName>
    </submittedName>
</protein>
<dbReference type="RefSeq" id="WP_072831445.1">
    <property type="nucleotide sequence ID" value="NZ_FQXP01000005.1"/>
</dbReference>
<gene>
    <name evidence="2" type="ORF">SAMN02745196_01545</name>
</gene>
<dbReference type="AlphaFoldDB" id="A0A1M5W577"/>
<keyword evidence="3" id="KW-1185">Reference proteome</keyword>
<dbReference type="OrthoDB" id="9787585at2"/>
<evidence type="ECO:0000313" key="3">
    <source>
        <dbReference type="Proteomes" id="UP000184526"/>
    </source>
</evidence>
<dbReference type="Proteomes" id="UP000184526">
    <property type="component" value="Unassembled WGS sequence"/>
</dbReference>
<reference evidence="2 3" key="1">
    <citation type="submission" date="2016-11" db="EMBL/GenBank/DDBJ databases">
        <authorList>
            <person name="Jaros S."/>
            <person name="Januszkiewicz K."/>
            <person name="Wedrychowicz H."/>
        </authorList>
    </citation>
    <scope>NUCLEOTIDE SEQUENCE [LARGE SCALE GENOMIC DNA]</scope>
    <source>
        <strain evidence="2 3">DSM 3089</strain>
    </source>
</reference>
<dbReference type="SUPFAM" id="SSF51306">
    <property type="entry name" value="LexA/Signal peptidase"/>
    <property type="match status" value="1"/>
</dbReference>
<name>A0A1M5W577_9CLOT</name>
<dbReference type="PANTHER" id="PTHR33516">
    <property type="entry name" value="LEXA REPRESSOR"/>
    <property type="match status" value="1"/>
</dbReference>
<dbReference type="InterPro" id="IPR027417">
    <property type="entry name" value="P-loop_NTPase"/>
</dbReference>
<accession>A0A1M5W577</accession>
<feature type="domain" description="Peptidase S24/S26A/S26B/S26C" evidence="1">
    <location>
        <begin position="385"/>
        <end position="500"/>
    </location>
</feature>
<dbReference type="InterPro" id="IPR050077">
    <property type="entry name" value="LexA_repressor"/>
</dbReference>
<dbReference type="InterPro" id="IPR039418">
    <property type="entry name" value="LexA-like"/>
</dbReference>
<dbReference type="InterPro" id="IPR036286">
    <property type="entry name" value="LexA/Signal_pep-like_sf"/>
</dbReference>
<dbReference type="EMBL" id="FQXP01000005">
    <property type="protein sequence ID" value="SHH82353.1"/>
    <property type="molecule type" value="Genomic_DNA"/>
</dbReference>
<sequence>MKMDKAQERVLYSKPGFYLVKGKKDTGKSTLALYKAMYLENSYCLYKNEKVLIVCKDESELYTLQRSYNNINSENKSQFISLFSTEESKVTFTTVDNLINETLKIYKSQLENKLNIKNIKIIDEKEEFKIFNEIFKSFKEKNSGNRILKEKYSKFFFEEIQWIMSCGFRSQDEYCNVQRFCRAYEKGTVPSSLGKNSIARKTIYALKEDYISHLKVNKLINKLEAIKLLTYEVQKESTYTHIIVDNGEQFRKIEIDLLISMIKTSPYSNFICFNNKENDKCSMGWLVRSRKLDSLGYEIEGKNLNLKKVYGEFKSEVLRIKENTVKEKVFGDDFENANIFMEAYDYYDLRHNRNCKILRDISNFDEIILRDISGEEVVNELKSIPVYNDIAAGEPIMINDELEGNFYLPEYFFKGVKECFILKVKGDSMIDANIDNGDLVLLRKQSNALNNDIVAVDLYGSATLKRLNISKDGIFLMPENINYEPIKVTEEGASIMGVAIGILKNKN</sequence>
<dbReference type="STRING" id="1121306.SAMN02745196_01545"/>
<dbReference type="Gene3D" id="3.40.50.300">
    <property type="entry name" value="P-loop containing nucleotide triphosphate hydrolases"/>
    <property type="match status" value="1"/>
</dbReference>
<dbReference type="SUPFAM" id="SSF52540">
    <property type="entry name" value="P-loop containing nucleoside triphosphate hydrolases"/>
    <property type="match status" value="1"/>
</dbReference>
<evidence type="ECO:0000259" key="1">
    <source>
        <dbReference type="Pfam" id="PF00717"/>
    </source>
</evidence>
<dbReference type="PANTHER" id="PTHR33516:SF2">
    <property type="entry name" value="LEXA REPRESSOR-RELATED"/>
    <property type="match status" value="1"/>
</dbReference>
<organism evidence="2 3">
    <name type="scientific">Clostridium collagenovorans DSM 3089</name>
    <dbReference type="NCBI Taxonomy" id="1121306"/>
    <lineage>
        <taxon>Bacteria</taxon>
        <taxon>Bacillati</taxon>
        <taxon>Bacillota</taxon>
        <taxon>Clostridia</taxon>
        <taxon>Eubacteriales</taxon>
        <taxon>Clostridiaceae</taxon>
        <taxon>Clostridium</taxon>
    </lineage>
</organism>
<dbReference type="CDD" id="cd06529">
    <property type="entry name" value="S24_LexA-like"/>
    <property type="match status" value="1"/>
</dbReference>